<dbReference type="EMBL" id="JAVHNQ010000008">
    <property type="protein sequence ID" value="KAK6340711.1"/>
    <property type="molecule type" value="Genomic_DNA"/>
</dbReference>
<dbReference type="Pfam" id="PF09334">
    <property type="entry name" value="tRNA-synt_1g"/>
    <property type="match status" value="1"/>
</dbReference>
<dbReference type="GO" id="GO:0005524">
    <property type="term" value="F:ATP binding"/>
    <property type="evidence" value="ECO:0007669"/>
    <property type="project" value="UniProtKB-KW"/>
</dbReference>
<evidence type="ECO:0000256" key="6">
    <source>
        <dbReference type="ARBA" id="ARBA00022917"/>
    </source>
</evidence>
<evidence type="ECO:0000256" key="5">
    <source>
        <dbReference type="ARBA" id="ARBA00022840"/>
    </source>
</evidence>
<name>A0AAV9UES1_9PEZI</name>
<organism evidence="13 14">
    <name type="scientific">Orbilia brochopaga</name>
    <dbReference type="NCBI Taxonomy" id="3140254"/>
    <lineage>
        <taxon>Eukaryota</taxon>
        <taxon>Fungi</taxon>
        <taxon>Dikarya</taxon>
        <taxon>Ascomycota</taxon>
        <taxon>Pezizomycotina</taxon>
        <taxon>Orbiliomycetes</taxon>
        <taxon>Orbiliales</taxon>
        <taxon>Orbiliaceae</taxon>
        <taxon>Orbilia</taxon>
    </lineage>
</organism>
<dbReference type="InterPro" id="IPR033911">
    <property type="entry name" value="MetRS_core"/>
</dbReference>
<dbReference type="PANTHER" id="PTHR43326:SF1">
    <property type="entry name" value="METHIONINE--TRNA LIGASE, MITOCHONDRIAL"/>
    <property type="match status" value="1"/>
</dbReference>
<dbReference type="EC" id="6.1.1.10" evidence="2"/>
<keyword evidence="14" id="KW-1185">Reference proteome</keyword>
<keyword evidence="4 10" id="KW-0547">Nucleotide-binding</keyword>
<dbReference type="InterPro" id="IPR014758">
    <property type="entry name" value="Met-tRNA_synth"/>
</dbReference>
<evidence type="ECO:0000256" key="8">
    <source>
        <dbReference type="ARBA" id="ARBA00047364"/>
    </source>
</evidence>
<evidence type="ECO:0000256" key="4">
    <source>
        <dbReference type="ARBA" id="ARBA00022741"/>
    </source>
</evidence>
<evidence type="ECO:0000256" key="11">
    <source>
        <dbReference type="SAM" id="MobiDB-lite"/>
    </source>
</evidence>
<evidence type="ECO:0000256" key="10">
    <source>
        <dbReference type="RuleBase" id="RU363039"/>
    </source>
</evidence>
<accession>A0AAV9UES1</accession>
<keyword evidence="3 10" id="KW-0436">Ligase</keyword>
<dbReference type="InterPro" id="IPR014729">
    <property type="entry name" value="Rossmann-like_a/b/a_fold"/>
</dbReference>
<dbReference type="Gene3D" id="1.10.730.10">
    <property type="entry name" value="Isoleucyl-tRNA Synthetase, Domain 1"/>
    <property type="match status" value="1"/>
</dbReference>
<evidence type="ECO:0000259" key="12">
    <source>
        <dbReference type="Pfam" id="PF09334"/>
    </source>
</evidence>
<evidence type="ECO:0000256" key="3">
    <source>
        <dbReference type="ARBA" id="ARBA00022598"/>
    </source>
</evidence>
<comment type="caution">
    <text evidence="13">The sequence shown here is derived from an EMBL/GenBank/DDBJ whole genome shotgun (WGS) entry which is preliminary data.</text>
</comment>
<dbReference type="GO" id="GO:0005739">
    <property type="term" value="C:mitochondrion"/>
    <property type="evidence" value="ECO:0007669"/>
    <property type="project" value="UniProtKB-ARBA"/>
</dbReference>
<dbReference type="PRINTS" id="PR01041">
    <property type="entry name" value="TRNASYNTHMET"/>
</dbReference>
<gene>
    <name evidence="13" type="primary">MSM1</name>
    <name evidence="13" type="ORF">TWF696_009035</name>
</gene>
<proteinExistence type="inferred from homology"/>
<dbReference type="Gene3D" id="3.40.50.620">
    <property type="entry name" value="HUPs"/>
    <property type="match status" value="1"/>
</dbReference>
<evidence type="ECO:0000313" key="14">
    <source>
        <dbReference type="Proteomes" id="UP001375240"/>
    </source>
</evidence>
<dbReference type="InterPro" id="IPR015413">
    <property type="entry name" value="Methionyl/Leucyl_tRNA_Synth"/>
</dbReference>
<keyword evidence="6 10" id="KW-0648">Protein biosynthesis</keyword>
<sequence>MQRDSRQITTLLKQPQPARKNAHAVMIPRCRTLLPACRRILSPSPVARRLQSTSTSTETKPYYITTPIFYVNAAPHIGHLYTSVLADVIKRWQELKGRKALLCTGTDEYGMKIQQAAGRAGMEPKAFCDNGAATFKKLAEDAEVGCDRFIRTTDPDHREAVEYFWRVLRERGYIELKNHTGWYSVSDEAFYPDSAVEKIIHPPTGQPITISKETGNTVERATEENYHFKLSEMAPHLLSFYAANPSFLLPRPRYDALVKEVSCGLQDLSISRPRERLSWGIPVPGDDSQTIYVWLDALVNYLTFTGYPSPPGASTAWPADLHIIGKDIIRFHCIYWPAFLLAVGLPLPKQVLSHAHWTMSRRKMSKSVGNVVDPFHAMQRWGVETMRFYLCLDGGIATDGDYSNQAVEERYDKFLRSQIGSLLTRVCSKKYSVSASLQAERDSITKPQLDGDMAALYTRLRGLLDGYRERVAEKMETFDLGGGIREVLNVVAETHRYIHAAALWEDGKADVRAHMLYPAAEALRISGILLQPVMPRKMGQLLDLLKVDGGRRSWRDAVVGGDYTYGEGTEGLKEQVFRPFPFTLAQMEQRAAMGRPVKEIIRRNH</sequence>
<dbReference type="PANTHER" id="PTHR43326">
    <property type="entry name" value="METHIONYL-TRNA SYNTHETASE"/>
    <property type="match status" value="1"/>
</dbReference>
<keyword evidence="7 10" id="KW-0030">Aminoacyl-tRNA synthetase</keyword>
<reference evidence="13 14" key="1">
    <citation type="submission" date="2019-10" db="EMBL/GenBank/DDBJ databases">
        <authorList>
            <person name="Palmer J.M."/>
        </authorList>
    </citation>
    <scope>NUCLEOTIDE SEQUENCE [LARGE SCALE GENOMIC DNA]</scope>
    <source>
        <strain evidence="13 14">TWF696</strain>
    </source>
</reference>
<evidence type="ECO:0000256" key="1">
    <source>
        <dbReference type="ARBA" id="ARBA00005594"/>
    </source>
</evidence>
<feature type="region of interest" description="Disordered" evidence="11">
    <location>
        <begin position="1"/>
        <end position="20"/>
    </location>
</feature>
<feature type="domain" description="Methionyl/Leucyl tRNA synthetase" evidence="12">
    <location>
        <begin position="62"/>
        <end position="426"/>
    </location>
</feature>
<evidence type="ECO:0000256" key="7">
    <source>
        <dbReference type="ARBA" id="ARBA00023146"/>
    </source>
</evidence>
<dbReference type="SUPFAM" id="SSF52374">
    <property type="entry name" value="Nucleotidylyl transferase"/>
    <property type="match status" value="1"/>
</dbReference>
<evidence type="ECO:0000256" key="2">
    <source>
        <dbReference type="ARBA" id="ARBA00012838"/>
    </source>
</evidence>
<dbReference type="InterPro" id="IPR023457">
    <property type="entry name" value="Met-tRNA_synth_2"/>
</dbReference>
<evidence type="ECO:0000256" key="9">
    <source>
        <dbReference type="ARBA" id="ARBA00068817"/>
    </source>
</evidence>
<dbReference type="NCBIfam" id="TIGR00398">
    <property type="entry name" value="metG"/>
    <property type="match status" value="1"/>
</dbReference>
<dbReference type="SUPFAM" id="SSF47323">
    <property type="entry name" value="Anticodon-binding domain of a subclass of class I aminoacyl-tRNA synthetases"/>
    <property type="match status" value="1"/>
</dbReference>
<comment type="catalytic activity">
    <reaction evidence="8">
        <text>tRNA(Met) + L-methionine + ATP = L-methionyl-tRNA(Met) + AMP + diphosphate</text>
        <dbReference type="Rhea" id="RHEA:13481"/>
        <dbReference type="Rhea" id="RHEA-COMP:9667"/>
        <dbReference type="Rhea" id="RHEA-COMP:9698"/>
        <dbReference type="ChEBI" id="CHEBI:30616"/>
        <dbReference type="ChEBI" id="CHEBI:33019"/>
        <dbReference type="ChEBI" id="CHEBI:57844"/>
        <dbReference type="ChEBI" id="CHEBI:78442"/>
        <dbReference type="ChEBI" id="CHEBI:78530"/>
        <dbReference type="ChEBI" id="CHEBI:456215"/>
        <dbReference type="EC" id="6.1.1.10"/>
    </reaction>
</comment>
<dbReference type="Proteomes" id="UP001375240">
    <property type="component" value="Unassembled WGS sequence"/>
</dbReference>
<keyword evidence="5 10" id="KW-0067">ATP-binding</keyword>
<protein>
    <recommendedName>
        <fullName evidence="9">Probable methionine--tRNA ligase, mitochondrial</fullName>
        <ecNumber evidence="2">6.1.1.10</ecNumber>
    </recommendedName>
</protein>
<dbReference type="AlphaFoldDB" id="A0AAV9UES1"/>
<dbReference type="InterPro" id="IPR009080">
    <property type="entry name" value="tRNAsynth_Ia_anticodon-bd"/>
</dbReference>
<dbReference type="GO" id="GO:0004825">
    <property type="term" value="F:methionine-tRNA ligase activity"/>
    <property type="evidence" value="ECO:0007669"/>
    <property type="project" value="UniProtKB-EC"/>
</dbReference>
<dbReference type="FunFam" id="2.170.220.10:FF:000001">
    <property type="entry name" value="methionine--tRNA ligase, mitochondrial"/>
    <property type="match status" value="1"/>
</dbReference>
<comment type="similarity">
    <text evidence="1 10">Belongs to the class-I aminoacyl-tRNA synthetase family.</text>
</comment>
<dbReference type="Gene3D" id="2.170.220.10">
    <property type="match status" value="1"/>
</dbReference>
<dbReference type="GO" id="GO:0006431">
    <property type="term" value="P:methionyl-tRNA aminoacylation"/>
    <property type="evidence" value="ECO:0007669"/>
    <property type="project" value="InterPro"/>
</dbReference>
<dbReference type="CDD" id="cd00814">
    <property type="entry name" value="MetRS_core"/>
    <property type="match status" value="1"/>
</dbReference>
<evidence type="ECO:0000313" key="13">
    <source>
        <dbReference type="EMBL" id="KAK6340711.1"/>
    </source>
</evidence>